<protein>
    <submittedName>
        <fullName evidence="9">Cytochrome c oxidase accessory protein FixG</fullName>
    </submittedName>
</protein>
<keyword evidence="6" id="KW-0411">Iron-sulfur</keyword>
<keyword evidence="7" id="KW-0472">Membrane</keyword>
<keyword evidence="7" id="KW-1133">Transmembrane helix</keyword>
<evidence type="ECO:0000256" key="2">
    <source>
        <dbReference type="ARBA" id="ARBA00022485"/>
    </source>
</evidence>
<feature type="transmembrane region" description="Helical" evidence="7">
    <location>
        <begin position="76"/>
        <end position="96"/>
    </location>
</feature>
<dbReference type="NCBIfam" id="TIGR02745">
    <property type="entry name" value="ccoG_rdxA_fixG"/>
    <property type="match status" value="1"/>
</dbReference>
<dbReference type="RefSeq" id="WP_245709913.1">
    <property type="nucleotide sequence ID" value="NZ_FNEM01000006.1"/>
</dbReference>
<keyword evidence="5" id="KW-0408">Iron</keyword>
<keyword evidence="1" id="KW-0813">Transport</keyword>
<dbReference type="InterPro" id="IPR017900">
    <property type="entry name" value="4Fe4S_Fe_S_CS"/>
</dbReference>
<evidence type="ECO:0000256" key="7">
    <source>
        <dbReference type="SAM" id="Phobius"/>
    </source>
</evidence>
<name>A0A1G8SDX0_9GAMM</name>
<keyword evidence="3" id="KW-0479">Metal-binding</keyword>
<dbReference type="Pfam" id="PF13746">
    <property type="entry name" value="Fer4_18"/>
    <property type="match status" value="1"/>
</dbReference>
<dbReference type="AlphaFoldDB" id="A0A1G8SDX0"/>
<dbReference type="InterPro" id="IPR013783">
    <property type="entry name" value="Ig-like_fold"/>
</dbReference>
<dbReference type="GO" id="GO:0051539">
    <property type="term" value="F:4 iron, 4 sulfur cluster binding"/>
    <property type="evidence" value="ECO:0007669"/>
    <property type="project" value="UniProtKB-KW"/>
</dbReference>
<proteinExistence type="predicted"/>
<dbReference type="Pfam" id="PF11614">
    <property type="entry name" value="FixG_C"/>
    <property type="match status" value="1"/>
</dbReference>
<dbReference type="Pfam" id="PF12801">
    <property type="entry name" value="Fer4_5"/>
    <property type="match status" value="1"/>
</dbReference>
<dbReference type="PROSITE" id="PS51379">
    <property type="entry name" value="4FE4S_FER_2"/>
    <property type="match status" value="1"/>
</dbReference>
<dbReference type="InterPro" id="IPR032879">
    <property type="entry name" value="FixG_C"/>
</dbReference>
<evidence type="ECO:0000259" key="8">
    <source>
        <dbReference type="PROSITE" id="PS51379"/>
    </source>
</evidence>
<dbReference type="GO" id="GO:0046872">
    <property type="term" value="F:metal ion binding"/>
    <property type="evidence" value="ECO:0007669"/>
    <property type="project" value="UniProtKB-KW"/>
</dbReference>
<evidence type="ECO:0000313" key="9">
    <source>
        <dbReference type="EMBL" id="SDJ26945.1"/>
    </source>
</evidence>
<feature type="domain" description="4Fe-4S ferredoxin-type" evidence="8">
    <location>
        <begin position="252"/>
        <end position="280"/>
    </location>
</feature>
<dbReference type="GO" id="GO:0005886">
    <property type="term" value="C:plasma membrane"/>
    <property type="evidence" value="ECO:0007669"/>
    <property type="project" value="TreeGrafter"/>
</dbReference>
<keyword evidence="7" id="KW-0812">Transmembrane</keyword>
<feature type="transmembrane region" description="Helical" evidence="7">
    <location>
        <begin position="155"/>
        <end position="173"/>
    </location>
</feature>
<dbReference type="SUPFAM" id="SSF54862">
    <property type="entry name" value="4Fe-4S ferredoxins"/>
    <property type="match status" value="1"/>
</dbReference>
<feature type="transmembrane region" description="Helical" evidence="7">
    <location>
        <begin position="324"/>
        <end position="342"/>
    </location>
</feature>
<keyword evidence="2" id="KW-0004">4Fe-4S</keyword>
<feature type="transmembrane region" description="Helical" evidence="7">
    <location>
        <begin position="37"/>
        <end position="56"/>
    </location>
</feature>
<evidence type="ECO:0000256" key="6">
    <source>
        <dbReference type="ARBA" id="ARBA00023014"/>
    </source>
</evidence>
<gene>
    <name evidence="9" type="ORF">SAMN04488540_106139</name>
</gene>
<evidence type="ECO:0000256" key="1">
    <source>
        <dbReference type="ARBA" id="ARBA00022448"/>
    </source>
</evidence>
<sequence>MKPVSASNQRVVFRSGVSEGKIYIREQSGRLQRIRRGLNFGLVGLFLLLPLLRYQGHQAILFDLGQQRLDLFSLSLFPQDLMIVALLFILAAFVLFTVTKLYGRIWCGFSCPQTVWTLMFNWLERRIEGSHSHSRALDAQPWSGNKIVQKGLKHGLWLALSLASGLTFVSYFVPVAKLYPAFFQGHASLTVQAWVWFFTLCTYVNAGWLREKVCQHICPYARFQSVMFDDTTRLLGYDAARGESRGPRKRGQNLSSQLGDCVDCDLCVQVCPVGIDIRDGLQYPCISCGLCIDACDQTMDRFNYSKGLIRFTSSRQGGRSATGYLGYGVGVLLTILAIMAWSNARTSFEVNVIRDRQALYRVNSAGFAENTFKFKALNKTQQPRTYGIIVQGVYSLAIEGDAYMTVAPGEHQTHVLTVALTEDARETQTPIRFVVVDVNTGEHLFRQSTFYAGTAG</sequence>
<feature type="transmembrane region" description="Helical" evidence="7">
    <location>
        <begin position="193"/>
        <end position="209"/>
    </location>
</feature>
<dbReference type="PROSITE" id="PS00198">
    <property type="entry name" value="4FE4S_FER_1"/>
    <property type="match status" value="1"/>
</dbReference>
<evidence type="ECO:0000256" key="3">
    <source>
        <dbReference type="ARBA" id="ARBA00022723"/>
    </source>
</evidence>
<dbReference type="Proteomes" id="UP000199527">
    <property type="component" value="Unassembled WGS sequence"/>
</dbReference>
<evidence type="ECO:0000256" key="4">
    <source>
        <dbReference type="ARBA" id="ARBA00022982"/>
    </source>
</evidence>
<dbReference type="PANTHER" id="PTHR30176:SF3">
    <property type="entry name" value="FERREDOXIN-TYPE PROTEIN NAPH"/>
    <property type="match status" value="1"/>
</dbReference>
<dbReference type="PANTHER" id="PTHR30176">
    <property type="entry name" value="FERREDOXIN-TYPE PROTEIN NAPH"/>
    <property type="match status" value="1"/>
</dbReference>
<dbReference type="InterPro" id="IPR014116">
    <property type="entry name" value="Cyt_c_oxidase_cbb3_FixG"/>
</dbReference>
<organism evidence="9 10">
    <name type="scientific">Ferrimonas sediminum</name>
    <dbReference type="NCBI Taxonomy" id="718193"/>
    <lineage>
        <taxon>Bacteria</taxon>
        <taxon>Pseudomonadati</taxon>
        <taxon>Pseudomonadota</taxon>
        <taxon>Gammaproteobacteria</taxon>
        <taxon>Alteromonadales</taxon>
        <taxon>Ferrimonadaceae</taxon>
        <taxon>Ferrimonas</taxon>
    </lineage>
</organism>
<evidence type="ECO:0000313" key="10">
    <source>
        <dbReference type="Proteomes" id="UP000199527"/>
    </source>
</evidence>
<evidence type="ECO:0000256" key="5">
    <source>
        <dbReference type="ARBA" id="ARBA00023004"/>
    </source>
</evidence>
<accession>A0A1G8SDX0</accession>
<keyword evidence="10" id="KW-1185">Reference proteome</keyword>
<dbReference type="EMBL" id="FNEM01000006">
    <property type="protein sequence ID" value="SDJ26945.1"/>
    <property type="molecule type" value="Genomic_DNA"/>
</dbReference>
<dbReference type="Gene3D" id="2.60.40.10">
    <property type="entry name" value="Immunoglobulins"/>
    <property type="match status" value="1"/>
</dbReference>
<dbReference type="InterPro" id="IPR017896">
    <property type="entry name" value="4Fe4S_Fe-S-bd"/>
</dbReference>
<reference evidence="10" key="1">
    <citation type="submission" date="2016-10" db="EMBL/GenBank/DDBJ databases">
        <authorList>
            <person name="Varghese N."/>
            <person name="Submissions S."/>
        </authorList>
    </citation>
    <scope>NUCLEOTIDE SEQUENCE [LARGE SCALE GENOMIC DNA]</scope>
    <source>
        <strain evidence="10">DSM 23317</strain>
    </source>
</reference>
<dbReference type="InterPro" id="IPR051684">
    <property type="entry name" value="Electron_Trans/Redox"/>
</dbReference>
<keyword evidence="4" id="KW-0249">Electron transport</keyword>